<evidence type="ECO:0000313" key="2">
    <source>
        <dbReference type="Proteomes" id="UP000277198"/>
    </source>
</evidence>
<dbReference type="EMBL" id="MK002701">
    <property type="protein sequence ID" value="AYM00336.1"/>
    <property type="molecule type" value="Genomic_DNA"/>
</dbReference>
<protein>
    <submittedName>
        <fullName evidence="1">Uncharacterized protein</fullName>
    </submittedName>
</protein>
<proteinExistence type="predicted"/>
<gene>
    <name evidence="1" type="ORF">PhiH1_450</name>
</gene>
<organism evidence="1 2">
    <name type="scientific">Halobacterium phage phiH</name>
    <name type="common">Bacteriophage phi-H</name>
    <dbReference type="NCBI Taxonomy" id="169684"/>
    <lineage>
        <taxon>Viruses</taxon>
        <taxon>Duplodnaviria</taxon>
        <taxon>Heunggongvirae</taxon>
        <taxon>Uroviricota</taxon>
        <taxon>Caudoviricetes</taxon>
        <taxon>Vertoviridae</taxon>
        <taxon>Myohalovirus</taxon>
        <taxon>Myohalovirus spontanei</taxon>
        <taxon>Myohalovirus phiH</taxon>
    </lineage>
</organism>
<accession>A0A3G1ZKW0</accession>
<reference evidence="1 2" key="1">
    <citation type="journal article" date="2018" name="Genes (Basel)">
        <title>Complete Genome Sequence of the Model Halovirus PhiH1 (PhiH1).</title>
        <authorList>
            <person name="Dyall-Smith M."/>
            <person name="Pfeifer F."/>
            <person name="Witte A."/>
            <person name="Oesterhelt D."/>
            <person name="Pfeiffer F."/>
        </authorList>
    </citation>
    <scope>NUCLEOTIDE SEQUENCE [LARGE SCALE GENOMIC DNA]</scope>
    <source>
        <strain evidence="1">Variant phiH1</strain>
    </source>
</reference>
<organismHost>
    <name type="scientific">Halobacterium salinarum</name>
    <name type="common">Halobacterium halobium</name>
    <dbReference type="NCBI Taxonomy" id="2242"/>
</organismHost>
<evidence type="ECO:0000313" key="1">
    <source>
        <dbReference type="EMBL" id="AYM00336.1"/>
    </source>
</evidence>
<name>A0A3G1ZKW0_BPPHH</name>
<keyword evidence="2" id="KW-1185">Reference proteome</keyword>
<sequence length="122" mass="14050">MSTDSQSTDVPREPSAYRPTLHFKSRFEDAFDEFDRHLDGEIIRRCITEGEHTRQDDSTSLFEETIAGVTYRIVVNPKNRTCVSGFPTDINRETALDSGRWSRTQLGDIEEFLEAKPAPRKR</sequence>
<dbReference type="Proteomes" id="UP000277198">
    <property type="component" value="Segment"/>
</dbReference>